<accession>A0ABQ6H7L4</accession>
<protein>
    <recommendedName>
        <fullName evidence="3">DUF4760 domain-containing protein</fullName>
    </recommendedName>
</protein>
<dbReference type="Proteomes" id="UP001157133">
    <property type="component" value="Unassembled WGS sequence"/>
</dbReference>
<reference evidence="1 2" key="1">
    <citation type="submission" date="2023-03" db="EMBL/GenBank/DDBJ databases">
        <title>Draft genome sequence of Thalassotalea eurytherma JCM 18482T.</title>
        <authorList>
            <person name="Sawabe T."/>
        </authorList>
    </citation>
    <scope>NUCLEOTIDE SEQUENCE [LARGE SCALE GENOMIC DNA]</scope>
    <source>
        <strain evidence="1 2">JCM 18482</strain>
    </source>
</reference>
<gene>
    <name evidence="1" type="ORF">theurythT_29520</name>
</gene>
<keyword evidence="2" id="KW-1185">Reference proteome</keyword>
<sequence>MKIVWLVPLVIAPLLLIENLDTKNLITIITAIISFVYFVQKQSMEEDKLELEAFSSFNSRYFKLASKIELILNKDEGNDLTDDEKEILDEYFSLCVEEYFYFKKGRISLEIWRNWAHGISATVRSHELIQNYWNKTVRNKVNYGLTLKEVEKYLK</sequence>
<evidence type="ECO:0000313" key="1">
    <source>
        <dbReference type="EMBL" id="GLX83499.1"/>
    </source>
</evidence>
<comment type="caution">
    <text evidence="1">The sequence shown here is derived from an EMBL/GenBank/DDBJ whole genome shotgun (WGS) entry which is preliminary data.</text>
</comment>
<proteinExistence type="predicted"/>
<evidence type="ECO:0000313" key="2">
    <source>
        <dbReference type="Proteomes" id="UP001157133"/>
    </source>
</evidence>
<dbReference type="EMBL" id="BSSU01000016">
    <property type="protein sequence ID" value="GLX83499.1"/>
    <property type="molecule type" value="Genomic_DNA"/>
</dbReference>
<name>A0ABQ6H7L4_9GAMM</name>
<organism evidence="1 2">
    <name type="scientific">Thalassotalea eurytherma</name>
    <dbReference type="NCBI Taxonomy" id="1144278"/>
    <lineage>
        <taxon>Bacteria</taxon>
        <taxon>Pseudomonadati</taxon>
        <taxon>Pseudomonadota</taxon>
        <taxon>Gammaproteobacteria</taxon>
        <taxon>Alteromonadales</taxon>
        <taxon>Colwelliaceae</taxon>
        <taxon>Thalassotalea</taxon>
    </lineage>
</organism>
<evidence type="ECO:0008006" key="3">
    <source>
        <dbReference type="Google" id="ProtNLM"/>
    </source>
</evidence>
<dbReference type="RefSeq" id="WP_284208951.1">
    <property type="nucleotide sequence ID" value="NZ_BSSU01000016.1"/>
</dbReference>